<gene>
    <name evidence="1" type="ORF">B7492_32445</name>
</gene>
<evidence type="ECO:0000313" key="1">
    <source>
        <dbReference type="EMBL" id="ARJ25815.1"/>
    </source>
</evidence>
<protein>
    <submittedName>
        <fullName evidence="1">Aspartate phosphatase</fullName>
    </submittedName>
</protein>
<organism evidence="1 2">
    <name type="scientific">Bacillus mycoides</name>
    <dbReference type="NCBI Taxonomy" id="1405"/>
    <lineage>
        <taxon>Bacteria</taxon>
        <taxon>Bacillati</taxon>
        <taxon>Bacillota</taxon>
        <taxon>Bacilli</taxon>
        <taxon>Bacillales</taxon>
        <taxon>Bacillaceae</taxon>
        <taxon>Bacillus</taxon>
        <taxon>Bacillus cereus group</taxon>
    </lineage>
</organism>
<dbReference type="Pfam" id="PF18801">
    <property type="entry name" value="RapH_N"/>
    <property type="match status" value="1"/>
</dbReference>
<dbReference type="Proteomes" id="UP000192932">
    <property type="component" value="Plasmid unnamed3"/>
</dbReference>
<dbReference type="AlphaFoldDB" id="A0A1W6AJ49"/>
<proteinExistence type="predicted"/>
<geneLocation type="plasmid" evidence="1 2">
    <name>unnamed3</name>
</geneLocation>
<reference evidence="1 2" key="1">
    <citation type="submission" date="2017-04" db="EMBL/GenBank/DDBJ databases">
        <title>The Characteristic of a Fine Plant Growth-Promoting Rhizobacteria Bacillus mycoides Gnyt1 and its Whole Genome Sequencing Analysis.</title>
        <authorList>
            <person name="Li J.H."/>
            <person name="Yao T."/>
        </authorList>
    </citation>
    <scope>NUCLEOTIDE SEQUENCE [LARGE SCALE GENOMIC DNA]</scope>
    <source>
        <strain evidence="1 2">Gnyt1</strain>
        <plasmid evidence="2">Plasmid unnamed3</plasmid>
    </source>
</reference>
<sequence>MIIYKCKIDKGGYIMIVLNNEKSTRLLNEWYKSILSKQITKATKLKNEVDEEISILMVEQNHDLQDQNLLLYYSLLDYSYKVLINKSYVSHSDFDAVEKLTTKAIDDYLKYYYHFYKAVHNTMIANYVEAMEQFEKAERLLEYIPNDIEKAEFNYKLGELYYHLQQPLLTIKHVMNAKDIYKKHEDYVIHQIECDTILGLASVTLSQFEQGEELFIKCLDMAKKYDCTRLITLIQYNLGFLYAKQGISTTAIRHLMDVYQSEKPYHKTVFLLAREYFKVNEIEKAHEFLLQGFELADVEYTHHLRILQAQYDENCTQSLEAAITDGLNYFESQKLYGFIEEYSGVLAKKLYQEGNHEKASKYFNISHDAKQLLQKGSALK</sequence>
<dbReference type="SUPFAM" id="SSF48452">
    <property type="entry name" value="TPR-like"/>
    <property type="match status" value="1"/>
</dbReference>
<evidence type="ECO:0000313" key="2">
    <source>
        <dbReference type="Proteomes" id="UP000192932"/>
    </source>
</evidence>
<dbReference type="Gene3D" id="1.25.40.10">
    <property type="entry name" value="Tetratricopeptide repeat domain"/>
    <property type="match status" value="1"/>
</dbReference>
<name>A0A1W6AJ49_BACMY</name>
<dbReference type="EMBL" id="CP020746">
    <property type="protein sequence ID" value="ARJ25815.1"/>
    <property type="molecule type" value="Genomic_DNA"/>
</dbReference>
<dbReference type="InterPro" id="IPR011990">
    <property type="entry name" value="TPR-like_helical_dom_sf"/>
</dbReference>
<keyword evidence="1" id="KW-0614">Plasmid</keyword>
<accession>A0A1W6AJ49</accession>